<dbReference type="OrthoDB" id="583175at2"/>
<name>A0A5C4RW04_9GAMM</name>
<dbReference type="EMBL" id="SMDR01000001">
    <property type="protein sequence ID" value="TNJ35145.1"/>
    <property type="molecule type" value="Genomic_DNA"/>
</dbReference>
<evidence type="ECO:0000256" key="1">
    <source>
        <dbReference type="SAM" id="SignalP"/>
    </source>
</evidence>
<keyword evidence="3" id="KW-1185">Reference proteome</keyword>
<sequence>MTLVKGLPRLALLSLLALLAACAEPVPEAYADYVGHWRGDGVRLVIRADGHADYDRVQGRTHVAIEGNAHSFSKRGFRIGIGPLSADFKVQQAPEVEDGRWRMTVDGVELTRIDILPVESGQQSLRL</sequence>
<gene>
    <name evidence="2" type="ORF">E1B00_05115</name>
</gene>
<reference evidence="2 3" key="1">
    <citation type="submission" date="2019-03" db="EMBL/GenBank/DDBJ databases">
        <title>Arenimonas daejeonensis sp. nov., isolated from compost.</title>
        <authorList>
            <person name="Jeon C.O."/>
        </authorList>
    </citation>
    <scope>NUCLEOTIDE SEQUENCE [LARGE SCALE GENOMIC DNA]</scope>
    <source>
        <strain evidence="2 3">R29</strain>
    </source>
</reference>
<organism evidence="2 3">
    <name type="scientific">Arenimonas terrae</name>
    <dbReference type="NCBI Taxonomy" id="2546226"/>
    <lineage>
        <taxon>Bacteria</taxon>
        <taxon>Pseudomonadati</taxon>
        <taxon>Pseudomonadota</taxon>
        <taxon>Gammaproteobacteria</taxon>
        <taxon>Lysobacterales</taxon>
        <taxon>Lysobacteraceae</taxon>
        <taxon>Arenimonas</taxon>
    </lineage>
</organism>
<feature type="chain" id="PRO_5022708152" description="Lipoprotein" evidence="1">
    <location>
        <begin position="24"/>
        <end position="127"/>
    </location>
</feature>
<comment type="caution">
    <text evidence="2">The sequence shown here is derived from an EMBL/GenBank/DDBJ whole genome shotgun (WGS) entry which is preliminary data.</text>
</comment>
<evidence type="ECO:0008006" key="4">
    <source>
        <dbReference type="Google" id="ProtNLM"/>
    </source>
</evidence>
<keyword evidence="1" id="KW-0732">Signal</keyword>
<evidence type="ECO:0000313" key="3">
    <source>
        <dbReference type="Proteomes" id="UP000305760"/>
    </source>
</evidence>
<accession>A0A5C4RW04</accession>
<feature type="signal peptide" evidence="1">
    <location>
        <begin position="1"/>
        <end position="23"/>
    </location>
</feature>
<dbReference type="PROSITE" id="PS51257">
    <property type="entry name" value="PROKAR_LIPOPROTEIN"/>
    <property type="match status" value="1"/>
</dbReference>
<evidence type="ECO:0000313" key="2">
    <source>
        <dbReference type="EMBL" id="TNJ35145.1"/>
    </source>
</evidence>
<proteinExistence type="predicted"/>
<dbReference type="Proteomes" id="UP000305760">
    <property type="component" value="Unassembled WGS sequence"/>
</dbReference>
<dbReference type="AlphaFoldDB" id="A0A5C4RW04"/>
<protein>
    <recommendedName>
        <fullName evidence="4">Lipoprotein</fullName>
    </recommendedName>
</protein>